<keyword evidence="1" id="KW-0812">Transmembrane</keyword>
<dbReference type="RefSeq" id="WP_201645097.1">
    <property type="nucleotide sequence ID" value="NZ_CAJHCP010000012.1"/>
</dbReference>
<keyword evidence="1" id="KW-0472">Membrane</keyword>
<evidence type="ECO:0000313" key="4">
    <source>
        <dbReference type="Proteomes" id="UP000598032"/>
    </source>
</evidence>
<dbReference type="PROSITE" id="PS51257">
    <property type="entry name" value="PROKAR_LIPOPROTEIN"/>
    <property type="match status" value="1"/>
</dbReference>
<name>A0ABM8P0S0_9BURK</name>
<reference evidence="3 4" key="1">
    <citation type="submission" date="2020-10" db="EMBL/GenBank/DDBJ databases">
        <authorList>
            <person name="Peeters C."/>
        </authorList>
    </citation>
    <scope>NUCLEOTIDE SEQUENCE [LARGE SCALE GENOMIC DNA]</scope>
    <source>
        <strain evidence="3 4">LMG 28140</strain>
    </source>
</reference>
<gene>
    <name evidence="3" type="ORF">LMG28140_05179</name>
</gene>
<dbReference type="Pfam" id="PF13400">
    <property type="entry name" value="Tad"/>
    <property type="match status" value="1"/>
</dbReference>
<organism evidence="3 4">
    <name type="scientific">Paraburkholderia metrosideri</name>
    <dbReference type="NCBI Taxonomy" id="580937"/>
    <lineage>
        <taxon>Bacteria</taxon>
        <taxon>Pseudomonadati</taxon>
        <taxon>Pseudomonadota</taxon>
        <taxon>Betaproteobacteria</taxon>
        <taxon>Burkholderiales</taxon>
        <taxon>Burkholderiaceae</taxon>
        <taxon>Paraburkholderia</taxon>
    </lineage>
</organism>
<sequence>MNRSARKGRARVASASGQALVPALMFLLVGCIGLYVAFNSFQMSSAKIKLQNTADAAAYSAAVLQARDYNFSAYTNRAMVANQVTAAQVVALKSWIDELDTTYSPPDPDPKTSLELDRTVNDFADNPALWTAPKQIGKADIAPVRAALDALLPTVARNIGTLNRELSVAQANYHAQMITVVPDTADAVAQINQPDTHVTSGYFTGPRNAAQLAAWASYTATIIPSAPPPPDVVVARDNFADVVTSPGPDASTCPQTTGPDSLDCFVKNRASIRSVAPNFQQLNSTADKICGPNSTFTITVTHDGGTQLRNDKAGWQSIDASTAHLKVSCLGPIEAIAGYGGSSNGNITSFMSRPPFAAWQDWQGYGGCYNFGYRASRPPGLGQDVPLNPGQGVPDAMAKAFSVGPGNSLDPLNGGLLPYQEVDGVQFGNRAPRITIEVTRNVDSLVKTERLKGGGRLQIDNNGAGGVMRALSSASAYFVRPDETGSNSSMLGRLMNADQWARADHKTEYPNLFSPYWQASLAPVSTDERTAAWAGQIPAASEVAAQ</sequence>
<protein>
    <recommendedName>
        <fullName evidence="2">Putative Flp pilus-assembly TadG-like N-terminal domain-containing protein</fullName>
    </recommendedName>
</protein>
<dbReference type="InterPro" id="IPR028087">
    <property type="entry name" value="Tad_N"/>
</dbReference>
<accession>A0ABM8P0S0</accession>
<feature type="domain" description="Putative Flp pilus-assembly TadG-like N-terminal" evidence="2">
    <location>
        <begin position="17"/>
        <end position="62"/>
    </location>
</feature>
<evidence type="ECO:0000259" key="2">
    <source>
        <dbReference type="Pfam" id="PF13400"/>
    </source>
</evidence>
<feature type="transmembrane region" description="Helical" evidence="1">
    <location>
        <begin position="20"/>
        <end position="38"/>
    </location>
</feature>
<dbReference type="EMBL" id="CAJHCP010000012">
    <property type="protein sequence ID" value="CAD6552669.1"/>
    <property type="molecule type" value="Genomic_DNA"/>
</dbReference>
<evidence type="ECO:0000256" key="1">
    <source>
        <dbReference type="SAM" id="Phobius"/>
    </source>
</evidence>
<keyword evidence="1" id="KW-1133">Transmembrane helix</keyword>
<evidence type="ECO:0000313" key="3">
    <source>
        <dbReference type="EMBL" id="CAD6552669.1"/>
    </source>
</evidence>
<comment type="caution">
    <text evidence="3">The sequence shown here is derived from an EMBL/GenBank/DDBJ whole genome shotgun (WGS) entry which is preliminary data.</text>
</comment>
<keyword evidence="4" id="KW-1185">Reference proteome</keyword>
<dbReference type="Proteomes" id="UP000598032">
    <property type="component" value="Unassembled WGS sequence"/>
</dbReference>
<proteinExistence type="predicted"/>